<evidence type="ECO:0000256" key="6">
    <source>
        <dbReference type="ARBA" id="ARBA00022741"/>
    </source>
</evidence>
<dbReference type="PROSITE" id="PS01128">
    <property type="entry name" value="SHIKIMATE_KINASE"/>
    <property type="match status" value="1"/>
</dbReference>
<comment type="caution">
    <text evidence="12">The sequence shown here is derived from an EMBL/GenBank/DDBJ whole genome shotgun (WGS) entry which is preliminary data.</text>
</comment>
<evidence type="ECO:0000313" key="12">
    <source>
        <dbReference type="EMBL" id="KRQ86849.1"/>
    </source>
</evidence>
<dbReference type="STRING" id="908809.ABG79_01340"/>
<feature type="binding site" evidence="11">
    <location>
        <position position="15"/>
    </location>
    <ligand>
        <name>Mg(2+)</name>
        <dbReference type="ChEBI" id="CHEBI:18420"/>
    </ligand>
</feature>
<comment type="subcellular location">
    <subcellularLocation>
        <location evidence="11">Cytoplasm</location>
    </subcellularLocation>
</comment>
<comment type="similarity">
    <text evidence="2 11">Belongs to the shikimate kinase family.</text>
</comment>
<evidence type="ECO:0000313" key="13">
    <source>
        <dbReference type="Proteomes" id="UP000052015"/>
    </source>
</evidence>
<dbReference type="InterPro" id="IPR000623">
    <property type="entry name" value="Shikimate_kinase/TSH1"/>
</dbReference>
<dbReference type="UniPathway" id="UPA00053">
    <property type="reaction ID" value="UER00088"/>
</dbReference>
<accession>A0A0R3JTK3</accession>
<keyword evidence="7 11" id="KW-0418">Kinase</keyword>
<comment type="cofactor">
    <cofactor evidence="11">
        <name>Mg(2+)</name>
        <dbReference type="ChEBI" id="CHEBI:18420"/>
    </cofactor>
    <text evidence="11">Binds 1 Mg(2+) ion per subunit.</text>
</comment>
<gene>
    <name evidence="11 12" type="primary">aroK</name>
    <name evidence="12" type="ORF">ABG79_01340</name>
</gene>
<keyword evidence="11" id="KW-0963">Cytoplasm</keyword>
<dbReference type="RefSeq" id="WP_057978398.1">
    <property type="nucleotide sequence ID" value="NZ_LKHP01000006.1"/>
</dbReference>
<feature type="binding site" evidence="11">
    <location>
        <position position="79"/>
    </location>
    <ligand>
        <name>substrate</name>
    </ligand>
</feature>
<comment type="pathway">
    <text evidence="1 11">Metabolic intermediate biosynthesis; chorismate biosynthesis; chorismate from D-erythrose 4-phosphate and phosphoenolpyruvate: step 5/7.</text>
</comment>
<dbReference type="InterPro" id="IPR027417">
    <property type="entry name" value="P-loop_NTPase"/>
</dbReference>
<organism evidence="12 13">
    <name type="scientific">Caloramator mitchellensis</name>
    <dbReference type="NCBI Taxonomy" id="908809"/>
    <lineage>
        <taxon>Bacteria</taxon>
        <taxon>Bacillati</taxon>
        <taxon>Bacillota</taxon>
        <taxon>Clostridia</taxon>
        <taxon>Eubacteriales</taxon>
        <taxon>Clostridiaceae</taxon>
        <taxon>Caloramator</taxon>
    </lineage>
</organism>
<dbReference type="PANTHER" id="PTHR21087:SF16">
    <property type="entry name" value="SHIKIMATE KINASE 1, CHLOROPLASTIC"/>
    <property type="match status" value="1"/>
</dbReference>
<evidence type="ECO:0000256" key="10">
    <source>
        <dbReference type="ARBA" id="ARBA00048567"/>
    </source>
</evidence>
<dbReference type="Pfam" id="PF01202">
    <property type="entry name" value="SKI"/>
    <property type="match status" value="1"/>
</dbReference>
<dbReference type="AlphaFoldDB" id="A0A0R3JTK3"/>
<keyword evidence="5 11" id="KW-0808">Transferase</keyword>
<evidence type="ECO:0000256" key="4">
    <source>
        <dbReference type="ARBA" id="ARBA00022605"/>
    </source>
</evidence>
<feature type="binding site" evidence="11">
    <location>
        <begin position="11"/>
        <end position="16"/>
    </location>
    <ligand>
        <name>ATP</name>
        <dbReference type="ChEBI" id="CHEBI:30616"/>
    </ligand>
</feature>
<evidence type="ECO:0000256" key="1">
    <source>
        <dbReference type="ARBA" id="ARBA00004842"/>
    </source>
</evidence>
<dbReference type="PANTHER" id="PTHR21087">
    <property type="entry name" value="SHIKIMATE KINASE"/>
    <property type="match status" value="1"/>
</dbReference>
<evidence type="ECO:0000256" key="5">
    <source>
        <dbReference type="ARBA" id="ARBA00022679"/>
    </source>
</evidence>
<feature type="binding site" evidence="11">
    <location>
        <position position="57"/>
    </location>
    <ligand>
        <name>substrate</name>
    </ligand>
</feature>
<dbReference type="InterPro" id="IPR031322">
    <property type="entry name" value="Shikimate/glucono_kinase"/>
</dbReference>
<comment type="subunit">
    <text evidence="11">Monomer.</text>
</comment>
<evidence type="ECO:0000256" key="3">
    <source>
        <dbReference type="ARBA" id="ARBA00012154"/>
    </source>
</evidence>
<comment type="caution">
    <text evidence="11">Lacks conserved residue(s) required for the propagation of feature annotation.</text>
</comment>
<dbReference type="SUPFAM" id="SSF52540">
    <property type="entry name" value="P-loop containing nucleoside triphosphate hydrolases"/>
    <property type="match status" value="1"/>
</dbReference>
<evidence type="ECO:0000256" key="11">
    <source>
        <dbReference type="HAMAP-Rule" id="MF_00109"/>
    </source>
</evidence>
<evidence type="ECO:0000256" key="9">
    <source>
        <dbReference type="ARBA" id="ARBA00023141"/>
    </source>
</evidence>
<dbReference type="GO" id="GO:0005524">
    <property type="term" value="F:ATP binding"/>
    <property type="evidence" value="ECO:0007669"/>
    <property type="project" value="UniProtKB-UniRule"/>
</dbReference>
<feature type="binding site" evidence="11">
    <location>
        <position position="33"/>
    </location>
    <ligand>
        <name>substrate</name>
    </ligand>
</feature>
<dbReference type="InterPro" id="IPR023000">
    <property type="entry name" value="Shikimate_kinase_CS"/>
</dbReference>
<feature type="binding site" evidence="11">
    <location>
        <position position="116"/>
    </location>
    <ligand>
        <name>ATP</name>
        <dbReference type="ChEBI" id="CHEBI:30616"/>
    </ligand>
</feature>
<keyword evidence="9 11" id="KW-0057">Aromatic amino acid biosynthesis</keyword>
<name>A0A0R3JTK3_CALMK</name>
<feature type="binding site" evidence="11">
    <location>
        <position position="132"/>
    </location>
    <ligand>
        <name>substrate</name>
    </ligand>
</feature>
<dbReference type="GO" id="GO:0004765">
    <property type="term" value="F:shikimate kinase activity"/>
    <property type="evidence" value="ECO:0007669"/>
    <property type="project" value="UniProtKB-UniRule"/>
</dbReference>
<proteinExistence type="inferred from homology"/>
<evidence type="ECO:0000256" key="7">
    <source>
        <dbReference type="ARBA" id="ARBA00022777"/>
    </source>
</evidence>
<dbReference type="PATRIC" id="fig|908809.3.peg.1349"/>
<evidence type="ECO:0000256" key="2">
    <source>
        <dbReference type="ARBA" id="ARBA00006997"/>
    </source>
</evidence>
<keyword evidence="11" id="KW-0479">Metal-binding</keyword>
<dbReference type="HAMAP" id="MF_00109">
    <property type="entry name" value="Shikimate_kinase"/>
    <property type="match status" value="1"/>
</dbReference>
<keyword evidence="13" id="KW-1185">Reference proteome</keyword>
<keyword evidence="6 11" id="KW-0547">Nucleotide-binding</keyword>
<comment type="catalytic activity">
    <reaction evidence="10 11">
        <text>shikimate + ATP = 3-phosphoshikimate + ADP + H(+)</text>
        <dbReference type="Rhea" id="RHEA:13121"/>
        <dbReference type="ChEBI" id="CHEBI:15378"/>
        <dbReference type="ChEBI" id="CHEBI:30616"/>
        <dbReference type="ChEBI" id="CHEBI:36208"/>
        <dbReference type="ChEBI" id="CHEBI:145989"/>
        <dbReference type="ChEBI" id="CHEBI:456216"/>
        <dbReference type="EC" id="2.7.1.71"/>
    </reaction>
</comment>
<dbReference type="EC" id="2.7.1.71" evidence="3 11"/>
<reference evidence="12 13" key="1">
    <citation type="submission" date="2015-09" db="EMBL/GenBank/DDBJ databases">
        <title>Draft genome sequence of a Caloramator mitchellensis, a moderate thermophile from the Great Artesian Basin of Australia.</title>
        <authorList>
            <person name="Patel B.K."/>
        </authorList>
    </citation>
    <scope>NUCLEOTIDE SEQUENCE [LARGE SCALE GENOMIC DNA]</scope>
    <source>
        <strain evidence="12 13">VF08</strain>
    </source>
</reference>
<protein>
    <recommendedName>
        <fullName evidence="3 11">Shikimate kinase</fullName>
        <shortName evidence="11">SK</shortName>
        <ecNumber evidence="3 11">2.7.1.71</ecNumber>
    </recommendedName>
</protein>
<dbReference type="GO" id="GO:0000287">
    <property type="term" value="F:magnesium ion binding"/>
    <property type="evidence" value="ECO:0007669"/>
    <property type="project" value="UniProtKB-UniRule"/>
</dbReference>
<evidence type="ECO:0000256" key="8">
    <source>
        <dbReference type="ARBA" id="ARBA00022840"/>
    </source>
</evidence>
<dbReference type="GO" id="GO:0009423">
    <property type="term" value="P:chorismate biosynthetic process"/>
    <property type="evidence" value="ECO:0007669"/>
    <property type="project" value="UniProtKB-UniRule"/>
</dbReference>
<keyword evidence="4 11" id="KW-0028">Amino-acid biosynthesis</keyword>
<dbReference type="Gene3D" id="3.40.50.300">
    <property type="entry name" value="P-loop containing nucleotide triphosphate hydrolases"/>
    <property type="match status" value="1"/>
</dbReference>
<sequence>MKNISLIGMPGSGKTTIGRVLSKKLGMKFIDLDRYIEEKAQMKITRIFEMYGEDYFRNIESHSLLDVLDTENTVISTGGGIVTREENMIFLKKKTIIFYIKRDLDIIINNVRFDNRPLLKDKNNLYKLFEKRSMLYEKYCDYAIVNDASIYDAVDKIIKILQED</sequence>
<keyword evidence="8 11" id="KW-0067">ATP-binding</keyword>
<dbReference type="EMBL" id="LKHP01000006">
    <property type="protein sequence ID" value="KRQ86849.1"/>
    <property type="molecule type" value="Genomic_DNA"/>
</dbReference>
<dbReference type="GO" id="GO:0008652">
    <property type="term" value="P:amino acid biosynthetic process"/>
    <property type="evidence" value="ECO:0007669"/>
    <property type="project" value="UniProtKB-KW"/>
</dbReference>
<dbReference type="GO" id="GO:0009073">
    <property type="term" value="P:aromatic amino acid family biosynthetic process"/>
    <property type="evidence" value="ECO:0007669"/>
    <property type="project" value="UniProtKB-KW"/>
</dbReference>
<dbReference type="Proteomes" id="UP000052015">
    <property type="component" value="Unassembled WGS sequence"/>
</dbReference>
<keyword evidence="11" id="KW-0460">Magnesium</keyword>
<dbReference type="PRINTS" id="PR01100">
    <property type="entry name" value="SHIKIMTKNASE"/>
</dbReference>
<comment type="function">
    <text evidence="11">Catalyzes the specific phosphorylation of the 3-hydroxyl group of shikimic acid using ATP as a cosubstrate.</text>
</comment>
<dbReference type="GO" id="GO:0005829">
    <property type="term" value="C:cytosol"/>
    <property type="evidence" value="ECO:0007669"/>
    <property type="project" value="TreeGrafter"/>
</dbReference>
<dbReference type="CDD" id="cd00464">
    <property type="entry name" value="SK"/>
    <property type="match status" value="1"/>
</dbReference>